<dbReference type="Proteomes" id="UP000076580">
    <property type="component" value="Chromosome 03"/>
</dbReference>
<dbReference type="InParanoid" id="A0A151GEH1"/>
<evidence type="ECO:0000256" key="1">
    <source>
        <dbReference type="SAM" id="MobiDB-lite"/>
    </source>
</evidence>
<dbReference type="EMBL" id="LAYC01000003">
    <property type="protein sequence ID" value="KYK55489.1"/>
    <property type="molecule type" value="Genomic_DNA"/>
</dbReference>
<dbReference type="AlphaFoldDB" id="A0A151GEH1"/>
<dbReference type="InterPro" id="IPR011598">
    <property type="entry name" value="bHLH_dom"/>
</dbReference>
<dbReference type="SMART" id="SM00353">
    <property type="entry name" value="HLH"/>
    <property type="match status" value="1"/>
</dbReference>
<dbReference type="STRING" id="98403.A0A151GEH1"/>
<dbReference type="PROSITE" id="PS50888">
    <property type="entry name" value="BHLH"/>
    <property type="match status" value="1"/>
</dbReference>
<feature type="compositionally biased region" description="Polar residues" evidence="1">
    <location>
        <begin position="386"/>
        <end position="402"/>
    </location>
</feature>
<evidence type="ECO:0000313" key="3">
    <source>
        <dbReference type="EMBL" id="KYK55489.1"/>
    </source>
</evidence>
<gene>
    <name evidence="3" type="ORF">DCS_07452</name>
</gene>
<name>A0A151GEH1_DRECN</name>
<organism evidence="3 4">
    <name type="scientific">Drechmeria coniospora</name>
    <name type="common">Nematophagous fungus</name>
    <name type="synonym">Meria coniospora</name>
    <dbReference type="NCBI Taxonomy" id="98403"/>
    <lineage>
        <taxon>Eukaryota</taxon>
        <taxon>Fungi</taxon>
        <taxon>Dikarya</taxon>
        <taxon>Ascomycota</taxon>
        <taxon>Pezizomycotina</taxon>
        <taxon>Sordariomycetes</taxon>
        <taxon>Hypocreomycetidae</taxon>
        <taxon>Hypocreales</taxon>
        <taxon>Ophiocordycipitaceae</taxon>
        <taxon>Drechmeria</taxon>
    </lineage>
</organism>
<accession>A0A151GEH1</accession>
<dbReference type="InterPro" id="IPR036638">
    <property type="entry name" value="HLH_DNA-bd_sf"/>
</dbReference>
<dbReference type="PANTHER" id="PTHR46266">
    <property type="entry name" value="TRANSCRIPTION FACTOR TT8"/>
    <property type="match status" value="1"/>
</dbReference>
<dbReference type="GeneID" id="63720095"/>
<dbReference type="GO" id="GO:0046983">
    <property type="term" value="F:protein dimerization activity"/>
    <property type="evidence" value="ECO:0007669"/>
    <property type="project" value="InterPro"/>
</dbReference>
<dbReference type="PANTHER" id="PTHR46266:SF4">
    <property type="entry name" value="TRANSCRIPTION FACTOR TT8"/>
    <property type="match status" value="1"/>
</dbReference>
<feature type="region of interest" description="Disordered" evidence="1">
    <location>
        <begin position="311"/>
        <end position="367"/>
    </location>
</feature>
<evidence type="ECO:0000313" key="4">
    <source>
        <dbReference type="Proteomes" id="UP000076580"/>
    </source>
</evidence>
<feature type="domain" description="BHLH" evidence="2">
    <location>
        <begin position="178"/>
        <end position="228"/>
    </location>
</feature>
<comment type="caution">
    <text evidence="3">The sequence shown here is derived from an EMBL/GenBank/DDBJ whole genome shotgun (WGS) entry which is preliminary data.</text>
</comment>
<dbReference type="Gene3D" id="4.10.280.10">
    <property type="entry name" value="Helix-loop-helix DNA-binding domain"/>
    <property type="match status" value="1"/>
</dbReference>
<protein>
    <submittedName>
        <fullName evidence="3">HLH transcription factor</fullName>
    </submittedName>
</protein>
<dbReference type="Pfam" id="PF00010">
    <property type="entry name" value="HLH"/>
    <property type="match status" value="1"/>
</dbReference>
<keyword evidence="4" id="KW-1185">Reference proteome</keyword>
<dbReference type="SUPFAM" id="SSF47459">
    <property type="entry name" value="HLH, helix-loop-helix DNA-binding domain"/>
    <property type="match status" value="1"/>
</dbReference>
<feature type="compositionally biased region" description="Polar residues" evidence="1">
    <location>
        <begin position="20"/>
        <end position="30"/>
    </location>
</feature>
<proteinExistence type="predicted"/>
<dbReference type="RefSeq" id="XP_040654841.1">
    <property type="nucleotide sequence ID" value="XM_040804737.1"/>
</dbReference>
<reference evidence="3 4" key="1">
    <citation type="journal article" date="2016" name="Sci. Rep.">
        <title>Insights into Adaptations to a Near-Obligate Nematode Endoparasitic Lifestyle from the Finished Genome of Drechmeria coniospora.</title>
        <authorList>
            <person name="Zhang L."/>
            <person name="Zhou Z."/>
            <person name="Guo Q."/>
            <person name="Fokkens L."/>
            <person name="Miskei M."/>
            <person name="Pocsi I."/>
            <person name="Zhang W."/>
            <person name="Chen M."/>
            <person name="Wang L."/>
            <person name="Sun Y."/>
            <person name="Donzelli B.G."/>
            <person name="Gibson D.M."/>
            <person name="Nelson D.R."/>
            <person name="Luo J.G."/>
            <person name="Rep M."/>
            <person name="Liu H."/>
            <person name="Yang S."/>
            <person name="Wang J."/>
            <person name="Krasnoff S.B."/>
            <person name="Xu Y."/>
            <person name="Molnar I."/>
            <person name="Lin M."/>
        </authorList>
    </citation>
    <scope>NUCLEOTIDE SEQUENCE [LARGE SCALE GENOMIC DNA]</scope>
    <source>
        <strain evidence="3 4">ARSEF 6962</strain>
    </source>
</reference>
<sequence>MPRPALPPTPGSSADIKAQDGSQQRRSTPPLSFELPPPAIHDGSRTSPADSHPHFLTPSHHRPPPRTTSSRNPCHVQPAEAVKAQRRSSAARESKGSVPFTLPPPPTRARKIIQMKPRVPAEAAEGFAAKDVTTDMDAGTRTGEEVAKLGKGPSHVAAGGKGKKKTASAVNAAGRKIARKTAHSLIERRRRSKMNDEFALLKSMIPACTGEMHKLAILQASIDYVRYLEDCVAKLKAQHAETRAGAGCVDGAEAAHSPLLTMCEFKPMPHDDSTGHAESRMEAEAASAVVGHHADLFCPLPNAPLERSHGFHRRQHSCSSGSTDRRHYSHSVEAATSPPCGPQDGTRAPSSVSAGSTRTSPALVPLPDLAQDATAALMLLNDGRRSASTSTRGLSVQDLLSS</sequence>
<evidence type="ECO:0000259" key="2">
    <source>
        <dbReference type="PROSITE" id="PS50888"/>
    </source>
</evidence>
<feature type="region of interest" description="Disordered" evidence="1">
    <location>
        <begin position="383"/>
        <end position="402"/>
    </location>
</feature>
<feature type="compositionally biased region" description="Polar residues" evidence="1">
    <location>
        <begin position="348"/>
        <end position="360"/>
    </location>
</feature>
<feature type="region of interest" description="Disordered" evidence="1">
    <location>
        <begin position="1"/>
        <end position="109"/>
    </location>
</feature>
<feature type="compositionally biased region" description="Pro residues" evidence="1">
    <location>
        <begin position="1"/>
        <end position="10"/>
    </location>
</feature>